<gene>
    <name evidence="2" type="ORF">ASZ90_020264</name>
</gene>
<proteinExistence type="predicted"/>
<sequence>MLFPALYNLLTSLFYVAFGGIPGNTAGFFEAFFRLLE</sequence>
<name>A0A0W8E178_9ZZZZ</name>
<protein>
    <submittedName>
        <fullName evidence="2">Uncharacterized protein</fullName>
    </submittedName>
</protein>
<evidence type="ECO:0000313" key="2">
    <source>
        <dbReference type="EMBL" id="KUG02363.1"/>
    </source>
</evidence>
<accession>A0A0W8E178</accession>
<organism evidence="2">
    <name type="scientific">hydrocarbon metagenome</name>
    <dbReference type="NCBI Taxonomy" id="938273"/>
    <lineage>
        <taxon>unclassified sequences</taxon>
        <taxon>metagenomes</taxon>
        <taxon>ecological metagenomes</taxon>
    </lineage>
</organism>
<keyword evidence="1" id="KW-0812">Transmembrane</keyword>
<keyword evidence="1" id="KW-1133">Transmembrane helix</keyword>
<reference evidence="2" key="1">
    <citation type="journal article" date="2015" name="Proc. Natl. Acad. Sci. U.S.A.">
        <title>Networks of energetic and metabolic interactions define dynamics in microbial communities.</title>
        <authorList>
            <person name="Embree M."/>
            <person name="Liu J.K."/>
            <person name="Al-Bassam M.M."/>
            <person name="Zengler K."/>
        </authorList>
    </citation>
    <scope>NUCLEOTIDE SEQUENCE</scope>
</reference>
<feature type="transmembrane region" description="Helical" evidence="1">
    <location>
        <begin position="12"/>
        <end position="33"/>
    </location>
</feature>
<keyword evidence="1" id="KW-0472">Membrane</keyword>
<evidence type="ECO:0000256" key="1">
    <source>
        <dbReference type="SAM" id="Phobius"/>
    </source>
</evidence>
<dbReference type="AlphaFoldDB" id="A0A0W8E178"/>
<dbReference type="EMBL" id="LNQE01001922">
    <property type="protein sequence ID" value="KUG02363.1"/>
    <property type="molecule type" value="Genomic_DNA"/>
</dbReference>
<comment type="caution">
    <text evidence="2">The sequence shown here is derived from an EMBL/GenBank/DDBJ whole genome shotgun (WGS) entry which is preliminary data.</text>
</comment>